<evidence type="ECO:0000256" key="1">
    <source>
        <dbReference type="SAM" id="SignalP"/>
    </source>
</evidence>
<name>A0A511JLC8_9CELL</name>
<dbReference type="InterPro" id="IPR011050">
    <property type="entry name" value="Pectin_lyase_fold/virulence"/>
</dbReference>
<protein>
    <recommendedName>
        <fullName evidence="4">Right handed beta helix domain-containing protein</fullName>
    </recommendedName>
</protein>
<dbReference type="AlphaFoldDB" id="A0A511JLC8"/>
<feature type="signal peptide" evidence="1">
    <location>
        <begin position="1"/>
        <end position="38"/>
    </location>
</feature>
<comment type="caution">
    <text evidence="2">The sequence shown here is derived from an EMBL/GenBank/DDBJ whole genome shotgun (WGS) entry which is preliminary data.</text>
</comment>
<dbReference type="SMART" id="SM00710">
    <property type="entry name" value="PbH1"/>
    <property type="match status" value="4"/>
</dbReference>
<keyword evidence="1" id="KW-0732">Signal</keyword>
<evidence type="ECO:0000313" key="2">
    <source>
        <dbReference type="EMBL" id="GEL98433.1"/>
    </source>
</evidence>
<proteinExistence type="predicted"/>
<sequence length="537" mass="54612">MISVRPRTFAPLARQGAVALGVGVLALSLVGSATPATAATSLPTAESPAASPTLTPVAVDGFGRTVTGGWGTATTGGAWTTVGGVATDYAVNAGSAAMTVRQPGWNLYAGLAAVRSMDTEVQARVSLDKAPTGGAVEVDVTGRAIDATQGYRLRSKLLADGSVRTSLIKVVGKTTSTLASTTLTGLGFSGTAQLQVRLQVTGNPATLQAKLWAVGATQPTAWTLTAADSTAALQVPGGIGVNTYTASGLTNAPITARVADVWAGPTAGARSLAAAPAIGTVEPGPGNTGVPNGTVLTRHNGDLTISTPGAVVSGLDIYGFVKVTAPNVTIKNSIIRGAATNVQRALLSSTSDTASVTIQDSELFAASPSGWIDGIRGWNFTATRVNIHHVIDAAHIYGNNVTIQGSWLHDNLHYEVDPAQNNTPSHDDSIQIQKGSGIKIVGNSISGAFNTGIQFTQDQGIVSNVTVDRNWADGGGCTVNLAEKGKGPFQGVVITNNTFGRDTKVANCAIIAPTTTVLTTSGNFYTDGLVASVRKGS</sequence>
<gene>
    <name evidence="2" type="ORF">CTE05_19800</name>
</gene>
<reference evidence="2 3" key="1">
    <citation type="submission" date="2019-07" db="EMBL/GenBank/DDBJ databases">
        <title>Whole genome shotgun sequence of Cellulomonas terrae NBRC 100819.</title>
        <authorList>
            <person name="Hosoyama A."/>
            <person name="Uohara A."/>
            <person name="Ohji S."/>
            <person name="Ichikawa N."/>
        </authorList>
    </citation>
    <scope>NUCLEOTIDE SEQUENCE [LARGE SCALE GENOMIC DNA]</scope>
    <source>
        <strain evidence="2 3">NBRC 100819</strain>
    </source>
</reference>
<keyword evidence="3" id="KW-1185">Reference proteome</keyword>
<dbReference type="Proteomes" id="UP000321049">
    <property type="component" value="Unassembled WGS sequence"/>
</dbReference>
<evidence type="ECO:0000313" key="3">
    <source>
        <dbReference type="Proteomes" id="UP000321049"/>
    </source>
</evidence>
<dbReference type="EMBL" id="BJWH01000008">
    <property type="protein sequence ID" value="GEL98433.1"/>
    <property type="molecule type" value="Genomic_DNA"/>
</dbReference>
<feature type="chain" id="PRO_5022103174" description="Right handed beta helix domain-containing protein" evidence="1">
    <location>
        <begin position="39"/>
        <end position="537"/>
    </location>
</feature>
<accession>A0A511JLC8</accession>
<organism evidence="2 3">
    <name type="scientific">Cellulomonas terrae</name>
    <dbReference type="NCBI Taxonomy" id="311234"/>
    <lineage>
        <taxon>Bacteria</taxon>
        <taxon>Bacillati</taxon>
        <taxon>Actinomycetota</taxon>
        <taxon>Actinomycetes</taxon>
        <taxon>Micrococcales</taxon>
        <taxon>Cellulomonadaceae</taxon>
        <taxon>Cellulomonas</taxon>
    </lineage>
</organism>
<dbReference type="SUPFAM" id="SSF51126">
    <property type="entry name" value="Pectin lyase-like"/>
    <property type="match status" value="1"/>
</dbReference>
<dbReference type="InterPro" id="IPR006626">
    <property type="entry name" value="PbH1"/>
</dbReference>
<evidence type="ECO:0008006" key="4">
    <source>
        <dbReference type="Google" id="ProtNLM"/>
    </source>
</evidence>